<proteinExistence type="predicted"/>
<keyword evidence="4" id="KW-1185">Reference proteome</keyword>
<comment type="caution">
    <text evidence="3">The sequence shown here is derived from an EMBL/GenBank/DDBJ whole genome shotgun (WGS) entry which is preliminary data.</text>
</comment>
<organism evidence="3 4">
    <name type="scientific">Arenimonas composti TR7-09 = DSM 18010</name>
    <dbReference type="NCBI Taxonomy" id="1121013"/>
    <lineage>
        <taxon>Bacteria</taxon>
        <taxon>Pseudomonadati</taxon>
        <taxon>Pseudomonadota</taxon>
        <taxon>Gammaproteobacteria</taxon>
        <taxon>Lysobacterales</taxon>
        <taxon>Lysobacteraceae</taxon>
        <taxon>Arenimonas</taxon>
    </lineage>
</organism>
<reference evidence="3 4" key="1">
    <citation type="submission" date="2013-09" db="EMBL/GenBank/DDBJ databases">
        <title>Genome sequencing of Arenimonas composti.</title>
        <authorList>
            <person name="Chen F."/>
            <person name="Wang G."/>
        </authorList>
    </citation>
    <scope>NUCLEOTIDE SEQUENCE [LARGE SCALE GENOMIC DNA]</scope>
    <source>
        <strain evidence="3 4">TR7-09</strain>
    </source>
</reference>
<name>A0A091B951_9GAMM</name>
<feature type="compositionally biased region" description="Pro residues" evidence="1">
    <location>
        <begin position="331"/>
        <end position="347"/>
    </location>
</feature>
<gene>
    <name evidence="3" type="ORF">P873_01600</name>
</gene>
<dbReference type="GO" id="GO:0044877">
    <property type="term" value="F:protein-containing complex binding"/>
    <property type="evidence" value="ECO:0007669"/>
    <property type="project" value="TreeGrafter"/>
</dbReference>
<feature type="region of interest" description="Disordered" evidence="1">
    <location>
        <begin position="1"/>
        <end position="20"/>
    </location>
</feature>
<dbReference type="STRING" id="1121013.GCA_000426365_00480"/>
<feature type="region of interest" description="Disordered" evidence="1">
    <location>
        <begin position="321"/>
        <end position="347"/>
    </location>
</feature>
<evidence type="ECO:0000256" key="1">
    <source>
        <dbReference type="SAM" id="MobiDB-lite"/>
    </source>
</evidence>
<sequence length="347" mass="36885">MRDFRFPVQPPSSADAAGQDLAEADPSRNALPILVLGGSGFVGGHVVTALLGRGHPVIVGSRRPARAARRLPTEARHCERRRARFETLLDPRAWRPLLTGVALVVNCVGILRQRGHETYDRVHHLAPGALAHACAAAGIPLLHISALGLDAPARSRFLRSKRDGEAAVRASGVRGGIVRPSLLDATEGGYGARWLRRVAAWPLLPLPADANGRIAALDVADLGEAIARLAERAHAGLDAYELGGEQARPLREHVAALRRGLGRPPARVIPVPGWLARLGAHACDLLHVTPFSFAHWELLRRDNRPVHNRLPELLGRAPRVVGAAPAEPDGSAPPSPPVPAAIATPPG</sequence>
<dbReference type="eggNOG" id="COG0702">
    <property type="taxonomic scope" value="Bacteria"/>
</dbReference>
<dbReference type="SUPFAM" id="SSF51735">
    <property type="entry name" value="NAD(P)-binding Rossmann-fold domains"/>
    <property type="match status" value="1"/>
</dbReference>
<protein>
    <recommendedName>
        <fullName evidence="2">NAD-dependent epimerase/dehydratase domain-containing protein</fullName>
    </recommendedName>
</protein>
<dbReference type="RefSeq" id="WP_051239392.1">
    <property type="nucleotide sequence ID" value="NZ_AUFF01000001.1"/>
</dbReference>
<evidence type="ECO:0000313" key="3">
    <source>
        <dbReference type="EMBL" id="KFN47364.1"/>
    </source>
</evidence>
<dbReference type="Proteomes" id="UP000029391">
    <property type="component" value="Unassembled WGS sequence"/>
</dbReference>
<evidence type="ECO:0000259" key="2">
    <source>
        <dbReference type="Pfam" id="PF01370"/>
    </source>
</evidence>
<feature type="domain" description="NAD-dependent epimerase/dehydratase" evidence="2">
    <location>
        <begin position="33"/>
        <end position="146"/>
    </location>
</feature>
<dbReference type="OrthoDB" id="9776313at2"/>
<dbReference type="Gene3D" id="3.40.50.720">
    <property type="entry name" value="NAD(P)-binding Rossmann-like Domain"/>
    <property type="match status" value="1"/>
</dbReference>
<dbReference type="Pfam" id="PF01370">
    <property type="entry name" value="Epimerase"/>
    <property type="match status" value="1"/>
</dbReference>
<dbReference type="PANTHER" id="PTHR12126">
    <property type="entry name" value="NADH-UBIQUINONE OXIDOREDUCTASE 39 KDA SUBUNIT-RELATED"/>
    <property type="match status" value="1"/>
</dbReference>
<dbReference type="InterPro" id="IPR036291">
    <property type="entry name" value="NAD(P)-bd_dom_sf"/>
</dbReference>
<dbReference type="InterPro" id="IPR001509">
    <property type="entry name" value="Epimerase_deHydtase"/>
</dbReference>
<dbReference type="InterPro" id="IPR051207">
    <property type="entry name" value="ComplexI_NDUFA9_subunit"/>
</dbReference>
<evidence type="ECO:0000313" key="4">
    <source>
        <dbReference type="Proteomes" id="UP000029391"/>
    </source>
</evidence>
<dbReference type="EMBL" id="AWXU01000066">
    <property type="protein sequence ID" value="KFN47364.1"/>
    <property type="molecule type" value="Genomic_DNA"/>
</dbReference>
<dbReference type="AlphaFoldDB" id="A0A091B951"/>
<accession>A0A091B951</accession>
<dbReference type="PANTHER" id="PTHR12126:SF11">
    <property type="entry name" value="NADH DEHYDROGENASE [UBIQUINONE] 1 ALPHA SUBCOMPLEX SUBUNIT 9, MITOCHONDRIAL"/>
    <property type="match status" value="1"/>
</dbReference>